<dbReference type="Gene3D" id="1.10.10.10">
    <property type="entry name" value="Winged helix-like DNA-binding domain superfamily/Winged helix DNA-binding domain"/>
    <property type="match status" value="1"/>
</dbReference>
<dbReference type="OMA" id="ADFSLHM"/>
<dbReference type="GO" id="GO:0008757">
    <property type="term" value="F:S-adenosylmethionine-dependent methyltransferase activity"/>
    <property type="evidence" value="ECO:0007669"/>
    <property type="project" value="UniProtKB-ARBA"/>
</dbReference>
<feature type="active site" description="Proton acceptor" evidence="5">
    <location>
        <position position="264"/>
    </location>
</feature>
<keyword evidence="1" id="KW-0489">Methyltransferase</keyword>
<dbReference type="Pfam" id="PF00891">
    <property type="entry name" value="Methyltransf_2"/>
    <property type="match status" value="1"/>
</dbReference>
<name>A0A7N1A8L4_KALFE</name>
<proteinExistence type="predicted"/>
<dbReference type="SUPFAM" id="SSF53335">
    <property type="entry name" value="S-adenosyl-L-methionine-dependent methyltransferases"/>
    <property type="match status" value="1"/>
</dbReference>
<dbReference type="InterPro" id="IPR036388">
    <property type="entry name" value="WH-like_DNA-bd_sf"/>
</dbReference>
<organism evidence="8 9">
    <name type="scientific">Kalanchoe fedtschenkoi</name>
    <name type="common">Lavender scallops</name>
    <name type="synonym">South American air plant</name>
    <dbReference type="NCBI Taxonomy" id="63787"/>
    <lineage>
        <taxon>Eukaryota</taxon>
        <taxon>Viridiplantae</taxon>
        <taxon>Streptophyta</taxon>
        <taxon>Embryophyta</taxon>
        <taxon>Tracheophyta</taxon>
        <taxon>Spermatophyta</taxon>
        <taxon>Magnoliopsida</taxon>
        <taxon>eudicotyledons</taxon>
        <taxon>Gunneridae</taxon>
        <taxon>Pentapetalae</taxon>
        <taxon>Saxifragales</taxon>
        <taxon>Crassulaceae</taxon>
        <taxon>Kalanchoe</taxon>
    </lineage>
</organism>
<evidence type="ECO:0000256" key="5">
    <source>
        <dbReference type="PIRSR" id="PIRSR005739-1"/>
    </source>
</evidence>
<dbReference type="InterPro" id="IPR012967">
    <property type="entry name" value="COMT_dimerisation"/>
</dbReference>
<comment type="pathway">
    <text evidence="4">Flavonoid metabolism.</text>
</comment>
<evidence type="ECO:0000259" key="7">
    <source>
        <dbReference type="Pfam" id="PF08100"/>
    </source>
</evidence>
<dbReference type="PIRSF" id="PIRSF005739">
    <property type="entry name" value="O-mtase"/>
    <property type="match status" value="1"/>
</dbReference>
<dbReference type="InterPro" id="IPR029063">
    <property type="entry name" value="SAM-dependent_MTases_sf"/>
</dbReference>
<dbReference type="GO" id="GO:0046983">
    <property type="term" value="F:protein dimerization activity"/>
    <property type="evidence" value="ECO:0007669"/>
    <property type="project" value="InterPro"/>
</dbReference>
<dbReference type="AlphaFoldDB" id="A0A7N1A8L4"/>
<dbReference type="Gene3D" id="3.40.50.150">
    <property type="entry name" value="Vaccinia Virus protein VP39"/>
    <property type="match status" value="1"/>
</dbReference>
<dbReference type="FunFam" id="3.40.50.150:FF:000061">
    <property type="entry name" value="Caffeic acid O-methyltransferase"/>
    <property type="match status" value="1"/>
</dbReference>
<evidence type="ECO:0000313" key="9">
    <source>
        <dbReference type="Proteomes" id="UP000594263"/>
    </source>
</evidence>
<dbReference type="Proteomes" id="UP000594263">
    <property type="component" value="Unplaced"/>
</dbReference>
<dbReference type="GO" id="GO:0008171">
    <property type="term" value="F:O-methyltransferase activity"/>
    <property type="evidence" value="ECO:0007669"/>
    <property type="project" value="InterPro"/>
</dbReference>
<evidence type="ECO:0000313" key="8">
    <source>
        <dbReference type="EnsemblPlants" id="Kaladp0496s0019.1.v1.1"/>
    </source>
</evidence>
<evidence type="ECO:0000256" key="3">
    <source>
        <dbReference type="ARBA" id="ARBA00022691"/>
    </source>
</evidence>
<sequence length="358" mass="39102">MSSSTPPTPTPAEDNDVVYASQLLNSVVLPMVLNAAVEMDLFEIMRRSDQGGGLTAHDIAAKLNTSNAEAPAMLDRLLCLLATHDILKCSSASGGGAGRVYSLAPVCNYFVRNETGVSFAPLLNLLQDKVFIESWFHLKDAVLEGGVPFDRAHGVHAFEYPGQDERFNRLFNQAMHNHTTIFMSNMLEGYKGFEELTQVVDVGGGFGVSASMIASKYPHIKAINFDLPHVIQNAPSYPGVEHVGGDMFESVPSGDAIFMKWILHDWSDAHCLKLLKNCYKALPDNGKVIVVDANLPDLPDTSSATKSISQMDVLMLAQNPGGKERRAHEFLALAKEAGFSGITHAGCFCLFWVMEFYK</sequence>
<dbReference type="InterPro" id="IPR001077">
    <property type="entry name" value="COMT_C"/>
</dbReference>
<reference evidence="8" key="1">
    <citation type="submission" date="2021-01" db="UniProtKB">
        <authorList>
            <consortium name="EnsemblPlants"/>
        </authorList>
    </citation>
    <scope>IDENTIFICATION</scope>
</reference>
<protein>
    <submittedName>
        <fullName evidence="8">Uncharacterized protein</fullName>
    </submittedName>
</protein>
<dbReference type="InterPro" id="IPR036390">
    <property type="entry name" value="WH_DNA-bd_sf"/>
</dbReference>
<dbReference type="PANTHER" id="PTHR11746">
    <property type="entry name" value="O-METHYLTRANSFERASE"/>
    <property type="match status" value="1"/>
</dbReference>
<evidence type="ECO:0000256" key="2">
    <source>
        <dbReference type="ARBA" id="ARBA00022679"/>
    </source>
</evidence>
<evidence type="ECO:0000259" key="6">
    <source>
        <dbReference type="Pfam" id="PF00891"/>
    </source>
</evidence>
<dbReference type="Gramene" id="Kaladp0496s0019.1.v1.1">
    <property type="protein sequence ID" value="Kaladp0496s0019.1.v1.1"/>
    <property type="gene ID" value="Kaladp0496s0019.v1.1"/>
</dbReference>
<dbReference type="EnsemblPlants" id="Kaladp0496s0019.1.v1.1">
    <property type="protein sequence ID" value="Kaladp0496s0019.1.v1.1"/>
    <property type="gene ID" value="Kaladp0496s0019.v1.1"/>
</dbReference>
<dbReference type="GO" id="GO:0032259">
    <property type="term" value="P:methylation"/>
    <property type="evidence" value="ECO:0007669"/>
    <property type="project" value="UniProtKB-KW"/>
</dbReference>
<keyword evidence="2" id="KW-0808">Transferase</keyword>
<dbReference type="PROSITE" id="PS51683">
    <property type="entry name" value="SAM_OMT_II"/>
    <property type="match status" value="1"/>
</dbReference>
<keyword evidence="9" id="KW-1185">Reference proteome</keyword>
<feature type="domain" description="O-methyltransferase C-terminal" evidence="6">
    <location>
        <begin position="135"/>
        <end position="340"/>
    </location>
</feature>
<accession>A0A7N1A8L4</accession>
<feature type="domain" description="O-methyltransferase dimerisation" evidence="7">
    <location>
        <begin position="22"/>
        <end position="112"/>
    </location>
</feature>
<dbReference type="SUPFAM" id="SSF46785">
    <property type="entry name" value="Winged helix' DNA-binding domain"/>
    <property type="match status" value="1"/>
</dbReference>
<keyword evidence="3" id="KW-0949">S-adenosyl-L-methionine</keyword>
<evidence type="ECO:0000256" key="4">
    <source>
        <dbReference type="ARBA" id="ARBA00034479"/>
    </source>
</evidence>
<dbReference type="GO" id="GO:0009812">
    <property type="term" value="P:flavonoid metabolic process"/>
    <property type="evidence" value="ECO:0007669"/>
    <property type="project" value="UniProtKB-ARBA"/>
</dbReference>
<evidence type="ECO:0000256" key="1">
    <source>
        <dbReference type="ARBA" id="ARBA00022603"/>
    </source>
</evidence>
<dbReference type="InterPro" id="IPR016461">
    <property type="entry name" value="COMT-like"/>
</dbReference>
<dbReference type="FunFam" id="1.10.10.10:FF:000357">
    <property type="entry name" value="Caffeic acid 3-O-methyltransferase"/>
    <property type="match status" value="1"/>
</dbReference>
<dbReference type="Pfam" id="PF08100">
    <property type="entry name" value="Dimerisation"/>
    <property type="match status" value="1"/>
</dbReference>